<organism evidence="2 3">
    <name type="scientific">Pseudocercospora fuligena</name>
    <dbReference type="NCBI Taxonomy" id="685502"/>
    <lineage>
        <taxon>Eukaryota</taxon>
        <taxon>Fungi</taxon>
        <taxon>Dikarya</taxon>
        <taxon>Ascomycota</taxon>
        <taxon>Pezizomycotina</taxon>
        <taxon>Dothideomycetes</taxon>
        <taxon>Dothideomycetidae</taxon>
        <taxon>Mycosphaerellales</taxon>
        <taxon>Mycosphaerellaceae</taxon>
        <taxon>Pseudocercospora</taxon>
    </lineage>
</organism>
<dbReference type="AlphaFoldDB" id="A0A8H6VH21"/>
<protein>
    <submittedName>
        <fullName evidence="2">Meiosis protein mei2</fullName>
    </submittedName>
</protein>
<evidence type="ECO:0000313" key="2">
    <source>
        <dbReference type="EMBL" id="KAF7192088.1"/>
    </source>
</evidence>
<sequence>MSRDPFAYGGYHGHGGYPGGYGPMVHYNQAARLRTISRSLWRSANQRHHRLAWLPRRRSRCSCAANGYVPRKISAAGESGELFEGQAHGSNILNIIEDRSIGEENESVSTSRSASTRHQPESTTFRTCALISNLTPSPSPLLSNQPSPVFPRLATLQSLGAAGMRIDFQFNTDVGYAFVNFIDPMDIIDFVNAFVNKEWQPGYRPRKIAQVAYATVQGIGLVEKFRNSAMMQEFSDYRPKLWY</sequence>
<dbReference type="OrthoDB" id="417481at2759"/>
<comment type="caution">
    <text evidence="2">The sequence shown here is derived from an EMBL/GenBank/DDBJ whole genome shotgun (WGS) entry which is preliminary data.</text>
</comment>
<accession>A0A8H6VH21</accession>
<dbReference type="Proteomes" id="UP000660729">
    <property type="component" value="Unassembled WGS sequence"/>
</dbReference>
<evidence type="ECO:0000313" key="3">
    <source>
        <dbReference type="Proteomes" id="UP000660729"/>
    </source>
</evidence>
<evidence type="ECO:0000259" key="1">
    <source>
        <dbReference type="Pfam" id="PF04059"/>
    </source>
</evidence>
<dbReference type="InterPro" id="IPR007201">
    <property type="entry name" value="Mei2-like_Rrm_C"/>
</dbReference>
<keyword evidence="3" id="KW-1185">Reference proteome</keyword>
<dbReference type="Pfam" id="PF04059">
    <property type="entry name" value="RRM_2"/>
    <property type="match status" value="1"/>
</dbReference>
<reference evidence="2" key="1">
    <citation type="submission" date="2020-04" db="EMBL/GenBank/DDBJ databases">
        <title>Draft genome resource of the tomato pathogen Pseudocercospora fuligena.</title>
        <authorList>
            <person name="Zaccaron A."/>
        </authorList>
    </citation>
    <scope>NUCLEOTIDE SEQUENCE</scope>
    <source>
        <strain evidence="2">PF001</strain>
    </source>
</reference>
<dbReference type="EMBL" id="JABCIY010000150">
    <property type="protein sequence ID" value="KAF7192088.1"/>
    <property type="molecule type" value="Genomic_DNA"/>
</dbReference>
<gene>
    <name evidence="2" type="ORF">HII31_06474</name>
</gene>
<feature type="domain" description="Mei2-like C-terminal RNA recognition motif" evidence="1">
    <location>
        <begin position="164"/>
        <end position="225"/>
    </location>
</feature>
<name>A0A8H6VH21_9PEZI</name>
<proteinExistence type="predicted"/>